<dbReference type="InterPro" id="IPR011006">
    <property type="entry name" value="CheY-like_superfamily"/>
</dbReference>
<evidence type="ECO:0000259" key="1">
    <source>
        <dbReference type="PROSITE" id="PS50110"/>
    </source>
</evidence>
<dbReference type="PROSITE" id="PS50110">
    <property type="entry name" value="RESPONSE_REGULATORY"/>
    <property type="match status" value="1"/>
</dbReference>
<dbReference type="AlphaFoldDB" id="A0A6J6D026"/>
<organism evidence="2">
    <name type="scientific">freshwater metagenome</name>
    <dbReference type="NCBI Taxonomy" id="449393"/>
    <lineage>
        <taxon>unclassified sequences</taxon>
        <taxon>metagenomes</taxon>
        <taxon>ecological metagenomes</taxon>
    </lineage>
</organism>
<reference evidence="2" key="1">
    <citation type="submission" date="2020-05" db="EMBL/GenBank/DDBJ databases">
        <authorList>
            <person name="Chiriac C."/>
            <person name="Salcher M."/>
            <person name="Ghai R."/>
            <person name="Kavagutti S V."/>
        </authorList>
    </citation>
    <scope>NUCLEOTIDE SEQUENCE</scope>
</reference>
<gene>
    <name evidence="2" type="ORF">UFOPK1493_01496</name>
</gene>
<dbReference type="GO" id="GO:0000160">
    <property type="term" value="P:phosphorelay signal transduction system"/>
    <property type="evidence" value="ECO:0007669"/>
    <property type="project" value="InterPro"/>
</dbReference>
<name>A0A6J6D026_9ZZZZ</name>
<dbReference type="InterPro" id="IPR001789">
    <property type="entry name" value="Sig_transdc_resp-reg_receiver"/>
</dbReference>
<dbReference type="EMBL" id="CAEZSR010000045">
    <property type="protein sequence ID" value="CAB4557281.1"/>
    <property type="molecule type" value="Genomic_DNA"/>
</dbReference>
<protein>
    <submittedName>
        <fullName evidence="2">Unannotated protein</fullName>
    </submittedName>
</protein>
<evidence type="ECO:0000313" key="2">
    <source>
        <dbReference type="EMBL" id="CAB4557281.1"/>
    </source>
</evidence>
<dbReference type="Gene3D" id="3.40.50.2300">
    <property type="match status" value="1"/>
</dbReference>
<proteinExistence type="predicted"/>
<sequence length="243" mass="27132">MTSLLLLDDSAIVNDLFAGVLRDRLSIEVVPLAAIADLDDELARHGAFDVAVVDLSFPEERRNGLDALLTIHERHPDTVLAVITQGDAFVGELLRDVWELLPVAGVISKSAPIELQITQIHELVATGRTSIDPSVLPLLPSVRPAWRSISAFSRLVTHVGHAKLWEALIDAPDDVTYRDVVERTGLRLNTVKNYRTQLLPELLGHGLHDPSLREMRDFAVRCRPILERCNVTVRERSKIRTDR</sequence>
<dbReference type="SUPFAM" id="SSF52172">
    <property type="entry name" value="CheY-like"/>
    <property type="match status" value="1"/>
</dbReference>
<feature type="domain" description="Response regulatory" evidence="1">
    <location>
        <begin position="3"/>
        <end position="124"/>
    </location>
</feature>
<accession>A0A6J6D026</accession>